<dbReference type="RefSeq" id="WP_414179835.1">
    <property type="nucleotide sequence ID" value="NZ_JBLHAB010000031.1"/>
</dbReference>
<gene>
    <name evidence="3" type="ORF">GAN75_25245</name>
</gene>
<dbReference type="InterPro" id="IPR028098">
    <property type="entry name" value="Glyco_trans_4-like_N"/>
</dbReference>
<keyword evidence="3" id="KW-0808">Transferase</keyword>
<dbReference type="CDD" id="cd03811">
    <property type="entry name" value="GT4_GT28_WabH-like"/>
    <property type="match status" value="1"/>
</dbReference>
<evidence type="ECO:0000259" key="2">
    <source>
        <dbReference type="Pfam" id="PF13439"/>
    </source>
</evidence>
<dbReference type="Proteomes" id="UP000436825">
    <property type="component" value="Unassembled WGS sequence"/>
</dbReference>
<accession>A0A7J5JGV0</accession>
<dbReference type="AlphaFoldDB" id="A0A7J5JGV0"/>
<dbReference type="Gene3D" id="3.40.50.2000">
    <property type="entry name" value="Glycogen Phosphorylase B"/>
    <property type="match status" value="2"/>
</dbReference>
<organism evidence="3 4">
    <name type="scientific">Bacteroides thetaiotaomicron</name>
    <dbReference type="NCBI Taxonomy" id="818"/>
    <lineage>
        <taxon>Bacteria</taxon>
        <taxon>Pseudomonadati</taxon>
        <taxon>Bacteroidota</taxon>
        <taxon>Bacteroidia</taxon>
        <taxon>Bacteroidales</taxon>
        <taxon>Bacteroidaceae</taxon>
        <taxon>Bacteroides</taxon>
    </lineage>
</organism>
<dbReference type="PANTHER" id="PTHR12526">
    <property type="entry name" value="GLYCOSYLTRANSFERASE"/>
    <property type="match status" value="1"/>
</dbReference>
<proteinExistence type="predicted"/>
<dbReference type="EMBL" id="WCRW01000028">
    <property type="protein sequence ID" value="KAB4450541.1"/>
    <property type="molecule type" value="Genomic_DNA"/>
</dbReference>
<reference evidence="3 4" key="1">
    <citation type="journal article" date="2019" name="Nat. Med.">
        <title>A library of human gut bacterial isolates paired with longitudinal multiomics data enables mechanistic microbiome research.</title>
        <authorList>
            <person name="Poyet M."/>
            <person name="Groussin M."/>
            <person name="Gibbons S.M."/>
            <person name="Avila-Pacheco J."/>
            <person name="Jiang X."/>
            <person name="Kearney S.M."/>
            <person name="Perrotta A.R."/>
            <person name="Berdy B."/>
            <person name="Zhao S."/>
            <person name="Lieberman T.D."/>
            <person name="Swanson P.K."/>
            <person name="Smith M."/>
            <person name="Roesemann S."/>
            <person name="Alexander J.E."/>
            <person name="Rich S.A."/>
            <person name="Livny J."/>
            <person name="Vlamakis H."/>
            <person name="Clish C."/>
            <person name="Bullock K."/>
            <person name="Deik A."/>
            <person name="Scott J."/>
            <person name="Pierce K.A."/>
            <person name="Xavier R.J."/>
            <person name="Alm E.J."/>
        </authorList>
    </citation>
    <scope>NUCLEOTIDE SEQUENCE [LARGE SCALE GENOMIC DNA]</scope>
    <source>
        <strain evidence="3 4">BIOML-A160</strain>
    </source>
</reference>
<dbReference type="InterPro" id="IPR001296">
    <property type="entry name" value="Glyco_trans_1"/>
</dbReference>
<sequence length="354" mass="40248">MRYNSVAFLLPDLSAGGAERVTITIARLLRKEGFDVEFVVLGPNKGEMLTWIEPEFNMTCLGFSRVLNSVPKLCSFMKEHNHSIFFSSREHVSIVGILAARLTNQQIVVRVPNMPKNKLSKGLTGVKMSIIKTINRWLLKSAKIIIAQNAEMRTQLLDYYSLPQKKVVAINNPVDIEYIRSSAENSHNPFKENEVNFLNVCNIAYSKGIDILLEAWNKVKEAIPNAHMYIVGRNASEYAREIVEKSKAYEDFEFLGFQSNPYVYLKYCDVFVLPSRMEGFPNVVLEAQCFNRPVVSTTCVEVIKDIVQQGCNGYYCEIENSGALADCMINASKLKKIENNYSMFDKELLLNCFR</sequence>
<evidence type="ECO:0000313" key="4">
    <source>
        <dbReference type="Proteomes" id="UP000436825"/>
    </source>
</evidence>
<feature type="domain" description="Glycosyltransferase subfamily 4-like N-terminal" evidence="2">
    <location>
        <begin position="16"/>
        <end position="177"/>
    </location>
</feature>
<feature type="domain" description="Glycosyl transferase family 1" evidence="1">
    <location>
        <begin position="188"/>
        <end position="340"/>
    </location>
</feature>
<protein>
    <submittedName>
        <fullName evidence="3">Glycosyltransferase</fullName>
    </submittedName>
</protein>
<evidence type="ECO:0000313" key="3">
    <source>
        <dbReference type="EMBL" id="KAB4450541.1"/>
    </source>
</evidence>
<dbReference type="Pfam" id="PF13439">
    <property type="entry name" value="Glyco_transf_4"/>
    <property type="match status" value="1"/>
</dbReference>
<dbReference type="SUPFAM" id="SSF53756">
    <property type="entry name" value="UDP-Glycosyltransferase/glycogen phosphorylase"/>
    <property type="match status" value="1"/>
</dbReference>
<comment type="caution">
    <text evidence="3">The sequence shown here is derived from an EMBL/GenBank/DDBJ whole genome shotgun (WGS) entry which is preliminary data.</text>
</comment>
<name>A0A7J5JGV0_BACT4</name>
<dbReference type="GO" id="GO:0016757">
    <property type="term" value="F:glycosyltransferase activity"/>
    <property type="evidence" value="ECO:0007669"/>
    <property type="project" value="UniProtKB-ARBA"/>
</dbReference>
<evidence type="ECO:0000259" key="1">
    <source>
        <dbReference type="Pfam" id="PF00534"/>
    </source>
</evidence>
<dbReference type="Pfam" id="PF00534">
    <property type="entry name" value="Glycos_transf_1"/>
    <property type="match status" value="1"/>
</dbReference>